<dbReference type="HOGENOM" id="CLU_010686_8_3_7"/>
<gene>
    <name evidence="7" type="primary">rlgA2</name>
    <name evidence="7" type="ordered locus">HRM2_34530</name>
</gene>
<keyword evidence="3" id="KW-0238">DNA-binding</keyword>
<dbReference type="CDD" id="cd00569">
    <property type="entry name" value="HTH_Hin_like"/>
    <property type="match status" value="1"/>
</dbReference>
<evidence type="ECO:0000256" key="4">
    <source>
        <dbReference type="ARBA" id="ARBA00023172"/>
    </source>
</evidence>
<comment type="similarity">
    <text evidence="1">Belongs to the site-specific recombinase resolvase family.</text>
</comment>
<evidence type="ECO:0000259" key="6">
    <source>
        <dbReference type="PROSITE" id="PS51736"/>
    </source>
</evidence>
<evidence type="ECO:0000313" key="7">
    <source>
        <dbReference type="EMBL" id="ACN16528.1"/>
    </source>
</evidence>
<organism evidence="7 8">
    <name type="scientific">Desulforapulum autotrophicum (strain ATCC 43914 / DSM 3382 / VKM B-1955 / HRM2)</name>
    <name type="common">Desulfobacterium autotrophicum</name>
    <dbReference type="NCBI Taxonomy" id="177437"/>
    <lineage>
        <taxon>Bacteria</taxon>
        <taxon>Pseudomonadati</taxon>
        <taxon>Thermodesulfobacteriota</taxon>
        <taxon>Desulfobacteria</taxon>
        <taxon>Desulfobacterales</taxon>
        <taxon>Desulfobacteraceae</taxon>
        <taxon>Desulforapulum</taxon>
    </lineage>
</organism>
<dbReference type="InterPro" id="IPR050639">
    <property type="entry name" value="SSR_resolvase"/>
</dbReference>
<keyword evidence="2" id="KW-0229">DNA integration</keyword>
<dbReference type="InterPro" id="IPR006119">
    <property type="entry name" value="Resolv_N"/>
</dbReference>
<protein>
    <submittedName>
        <fullName evidence="7">RlgA2</fullName>
    </submittedName>
</protein>
<dbReference type="RefSeq" id="WP_015905281.1">
    <property type="nucleotide sequence ID" value="NC_012108.1"/>
</dbReference>
<dbReference type="SUPFAM" id="SSF46689">
    <property type="entry name" value="Homeodomain-like"/>
    <property type="match status" value="1"/>
</dbReference>
<feature type="active site" description="O-(5'-phospho-DNA)-serine intermediate" evidence="5">
    <location>
        <position position="10"/>
    </location>
</feature>
<dbReference type="PROSITE" id="PS51736">
    <property type="entry name" value="RECOMBINASES_3"/>
    <property type="match status" value="1"/>
</dbReference>
<dbReference type="GO" id="GO:0003677">
    <property type="term" value="F:DNA binding"/>
    <property type="evidence" value="ECO:0007669"/>
    <property type="project" value="UniProtKB-KW"/>
</dbReference>
<dbReference type="GO" id="GO:0000150">
    <property type="term" value="F:DNA strand exchange activity"/>
    <property type="evidence" value="ECO:0007669"/>
    <property type="project" value="InterPro"/>
</dbReference>
<dbReference type="SUPFAM" id="SSF53041">
    <property type="entry name" value="Resolvase-like"/>
    <property type="match status" value="1"/>
</dbReference>
<sequence>MTIFTYSRVSTLDQNTKMQVEALKVAYPDAVHRQEKKSGTTTRGREVLNLLSDMINQGDKLVVWKLDRLARNTGDLCKIVDHLESRGASLEILDQKIDTSTATGKAFLQMLGVFAEFETNLRKERQLAGIAVAKANGKHLGRRSSLTGDQKQEIQVKNKAGMNPTTLSKEYGVSRGTIYNVLKETAYGSRCLI</sequence>
<dbReference type="PANTHER" id="PTHR30461:SF26">
    <property type="entry name" value="RESOLVASE HOMOLOG YNEB"/>
    <property type="match status" value="1"/>
</dbReference>
<feature type="domain" description="Resolvase/invertase-type recombinase catalytic" evidence="6">
    <location>
        <begin position="2"/>
        <end position="137"/>
    </location>
</feature>
<evidence type="ECO:0000256" key="3">
    <source>
        <dbReference type="ARBA" id="ARBA00023125"/>
    </source>
</evidence>
<dbReference type="AlphaFoldDB" id="C0Q923"/>
<dbReference type="KEGG" id="dat:HRM2_34530"/>
<dbReference type="SMART" id="SM00857">
    <property type="entry name" value="Resolvase"/>
    <property type="match status" value="1"/>
</dbReference>
<dbReference type="PROSITE" id="PS00398">
    <property type="entry name" value="RECOMBINASES_2"/>
    <property type="match status" value="1"/>
</dbReference>
<dbReference type="Proteomes" id="UP000000442">
    <property type="component" value="Chromosome"/>
</dbReference>
<proteinExistence type="inferred from homology"/>
<evidence type="ECO:0000256" key="1">
    <source>
        <dbReference type="ARBA" id="ARBA00009913"/>
    </source>
</evidence>
<dbReference type="OrthoDB" id="9797501at2"/>
<name>C0Q923_DESAH</name>
<dbReference type="STRING" id="177437.HRM2_34530"/>
<dbReference type="InterPro" id="IPR009057">
    <property type="entry name" value="Homeodomain-like_sf"/>
</dbReference>
<dbReference type="InterPro" id="IPR006118">
    <property type="entry name" value="Recombinase_CS"/>
</dbReference>
<accession>C0Q923</accession>
<dbReference type="Gene3D" id="1.10.10.60">
    <property type="entry name" value="Homeodomain-like"/>
    <property type="match status" value="1"/>
</dbReference>
<dbReference type="GO" id="GO:0015074">
    <property type="term" value="P:DNA integration"/>
    <property type="evidence" value="ECO:0007669"/>
    <property type="project" value="UniProtKB-KW"/>
</dbReference>
<evidence type="ECO:0000256" key="2">
    <source>
        <dbReference type="ARBA" id="ARBA00022908"/>
    </source>
</evidence>
<dbReference type="Pfam" id="PF00239">
    <property type="entry name" value="Resolvase"/>
    <property type="match status" value="1"/>
</dbReference>
<dbReference type="Gene3D" id="3.40.50.1390">
    <property type="entry name" value="Resolvase, N-terminal catalytic domain"/>
    <property type="match status" value="1"/>
</dbReference>
<evidence type="ECO:0000256" key="5">
    <source>
        <dbReference type="PIRSR" id="PIRSR606118-50"/>
    </source>
</evidence>
<dbReference type="eggNOG" id="COG1961">
    <property type="taxonomic scope" value="Bacteria"/>
</dbReference>
<reference evidence="7 8" key="1">
    <citation type="journal article" date="2009" name="Environ. Microbiol.">
        <title>Genome sequence of Desulfobacterium autotrophicum HRM2, a marine sulfate reducer oxidizing organic carbon completely to carbon dioxide.</title>
        <authorList>
            <person name="Strittmatter A.W."/>
            <person name="Liesegang H."/>
            <person name="Rabus R."/>
            <person name="Decker I."/>
            <person name="Amann J."/>
            <person name="Andres S."/>
            <person name="Henne A."/>
            <person name="Fricke W.F."/>
            <person name="Martinez-Arias R."/>
            <person name="Bartels D."/>
            <person name="Goesmann A."/>
            <person name="Krause L."/>
            <person name="Puehler A."/>
            <person name="Klenk H.P."/>
            <person name="Richter M."/>
            <person name="Schuler M."/>
            <person name="Gloeckner F.O."/>
            <person name="Meyerdierks A."/>
            <person name="Gottschalk G."/>
            <person name="Amann R."/>
        </authorList>
    </citation>
    <scope>NUCLEOTIDE SEQUENCE [LARGE SCALE GENOMIC DNA]</scope>
    <source>
        <strain evidence="8">ATCC 43914 / DSM 3382 / HRM2</strain>
    </source>
</reference>
<dbReference type="CDD" id="cd03768">
    <property type="entry name" value="SR_ResInv"/>
    <property type="match status" value="1"/>
</dbReference>
<keyword evidence="4" id="KW-0233">DNA recombination</keyword>
<dbReference type="InterPro" id="IPR036162">
    <property type="entry name" value="Resolvase-like_N_sf"/>
</dbReference>
<keyword evidence="8" id="KW-1185">Reference proteome</keyword>
<evidence type="ECO:0000313" key="8">
    <source>
        <dbReference type="Proteomes" id="UP000000442"/>
    </source>
</evidence>
<dbReference type="PANTHER" id="PTHR30461">
    <property type="entry name" value="DNA-INVERTASE FROM LAMBDOID PROPHAGE"/>
    <property type="match status" value="1"/>
</dbReference>
<dbReference type="EMBL" id="CP001087">
    <property type="protein sequence ID" value="ACN16528.1"/>
    <property type="molecule type" value="Genomic_DNA"/>
</dbReference>